<dbReference type="KEGG" id="tki:TKV_c22080"/>
<dbReference type="AlphaFoldDB" id="A0A097AU40"/>
<keyword evidence="1" id="KW-0812">Transmembrane</keyword>
<evidence type="ECO:0000256" key="1">
    <source>
        <dbReference type="SAM" id="Phobius"/>
    </source>
</evidence>
<evidence type="ECO:0000313" key="3">
    <source>
        <dbReference type="Proteomes" id="UP000029669"/>
    </source>
</evidence>
<dbReference type="HOGENOM" id="CLU_2169886_0_0_9"/>
<feature type="transmembrane region" description="Helical" evidence="1">
    <location>
        <begin position="89"/>
        <end position="109"/>
    </location>
</feature>
<sequence length="110" mass="12922">MVETTKSQKGVSLVKKISFEDIILQNAINFTNEVIETFGKLLEEGMELQQHRRNQDYRDRIWIAINEGGKNVANICFNYRFILLPFTNYFYFICGYIIGFIFFSFSIALN</sequence>
<dbReference type="STRING" id="2325.TKV_c22080"/>
<proteinExistence type="predicted"/>
<name>A0A097AU40_THEKI</name>
<evidence type="ECO:0000313" key="2">
    <source>
        <dbReference type="EMBL" id="AIS53337.1"/>
    </source>
</evidence>
<keyword evidence="3" id="KW-1185">Reference proteome</keyword>
<dbReference type="EMBL" id="CP009170">
    <property type="protein sequence ID" value="AIS53337.1"/>
    <property type="molecule type" value="Genomic_DNA"/>
</dbReference>
<organism evidence="2 3">
    <name type="scientific">Thermoanaerobacter kivui</name>
    <name type="common">Acetogenium kivui</name>
    <dbReference type="NCBI Taxonomy" id="2325"/>
    <lineage>
        <taxon>Bacteria</taxon>
        <taxon>Bacillati</taxon>
        <taxon>Bacillota</taxon>
        <taxon>Clostridia</taxon>
        <taxon>Thermoanaerobacterales</taxon>
        <taxon>Thermoanaerobacteraceae</taxon>
        <taxon>Thermoanaerobacter</taxon>
    </lineage>
</organism>
<accession>A0A097AU40</accession>
<dbReference type="Proteomes" id="UP000029669">
    <property type="component" value="Chromosome"/>
</dbReference>
<protein>
    <submittedName>
        <fullName evidence="2">Uncharacterized protein</fullName>
    </submittedName>
</protein>
<reference evidence="3" key="1">
    <citation type="journal article" date="2015" name="Genome Announc.">
        <title>Whole-Genome Sequences of 80 Environmental and Clinical Isolates of Burkholderia pseudomallei.</title>
        <authorList>
            <person name="Johnson S.L."/>
            <person name="Baker A.L."/>
            <person name="Chain P.S."/>
            <person name="Currie B.J."/>
            <person name="Daligault H.E."/>
            <person name="Davenport K.W."/>
            <person name="Davis C.B."/>
            <person name="Inglis T.J."/>
            <person name="Kaestli M."/>
            <person name="Koren S."/>
            <person name="Mayo M."/>
            <person name="Merritt A.J."/>
            <person name="Price E.P."/>
            <person name="Sarovich D.S."/>
            <person name="Warner J."/>
            <person name="Rosovitz M.J."/>
        </authorList>
    </citation>
    <scope>NUCLEOTIDE SEQUENCE [LARGE SCALE GENOMIC DNA]</scope>
    <source>
        <strain evidence="3">DSM 2030</strain>
    </source>
</reference>
<keyword evidence="1" id="KW-0472">Membrane</keyword>
<keyword evidence="1" id="KW-1133">Transmembrane helix</keyword>
<gene>
    <name evidence="2" type="ORF">TKV_c22080</name>
</gene>